<dbReference type="AlphaFoldDB" id="A0A5N5XCS4"/>
<feature type="region of interest" description="Disordered" evidence="2">
    <location>
        <begin position="1"/>
        <end position="22"/>
    </location>
</feature>
<reference evidence="3 4" key="1">
    <citation type="submission" date="2019-04" db="EMBL/GenBank/DDBJ databases">
        <title>Friends and foes A comparative genomics study of 23 Aspergillus species from section Flavi.</title>
        <authorList>
            <consortium name="DOE Joint Genome Institute"/>
            <person name="Kjaerbolling I."/>
            <person name="Vesth T."/>
            <person name="Frisvad J.C."/>
            <person name="Nybo J.L."/>
            <person name="Theobald S."/>
            <person name="Kildgaard S."/>
            <person name="Isbrandt T."/>
            <person name="Kuo A."/>
            <person name="Sato A."/>
            <person name="Lyhne E.K."/>
            <person name="Kogle M.E."/>
            <person name="Wiebenga A."/>
            <person name="Kun R.S."/>
            <person name="Lubbers R.J."/>
            <person name="Makela M.R."/>
            <person name="Barry K."/>
            <person name="Chovatia M."/>
            <person name="Clum A."/>
            <person name="Daum C."/>
            <person name="Haridas S."/>
            <person name="He G."/>
            <person name="LaButti K."/>
            <person name="Lipzen A."/>
            <person name="Mondo S."/>
            <person name="Riley R."/>
            <person name="Salamov A."/>
            <person name="Simmons B.A."/>
            <person name="Magnuson J.K."/>
            <person name="Henrissat B."/>
            <person name="Mortensen U.H."/>
            <person name="Larsen T.O."/>
            <person name="Devries R.P."/>
            <person name="Grigoriev I.V."/>
            <person name="Machida M."/>
            <person name="Baker S.E."/>
            <person name="Andersen M.R."/>
        </authorList>
    </citation>
    <scope>NUCLEOTIDE SEQUENCE [LARGE SCALE GENOMIC DNA]</scope>
    <source>
        <strain evidence="3 4">CBS 151.66</strain>
    </source>
</reference>
<dbReference type="InterPro" id="IPR018608">
    <property type="entry name" value="Gti1/Pac2"/>
</dbReference>
<name>A0A5N5XCS4_9EURO</name>
<evidence type="ECO:0000313" key="4">
    <source>
        <dbReference type="Proteomes" id="UP000326565"/>
    </source>
</evidence>
<feature type="region of interest" description="Disordered" evidence="2">
    <location>
        <begin position="59"/>
        <end position="78"/>
    </location>
</feature>
<dbReference type="PANTHER" id="PTHR28027:SF2">
    <property type="entry name" value="TRANSCRIPTIONAL REGULATOR MIT1"/>
    <property type="match status" value="1"/>
</dbReference>
<feature type="compositionally biased region" description="Basic residues" evidence="2">
    <location>
        <begin position="67"/>
        <end position="78"/>
    </location>
</feature>
<keyword evidence="4" id="KW-1185">Reference proteome</keyword>
<dbReference type="EMBL" id="ML732174">
    <property type="protein sequence ID" value="KAB8076970.1"/>
    <property type="molecule type" value="Genomic_DNA"/>
</dbReference>
<accession>A0A5N5XCS4</accession>
<dbReference type="Pfam" id="PF09729">
    <property type="entry name" value="Gti1_Pac2"/>
    <property type="match status" value="1"/>
</dbReference>
<dbReference type="GO" id="GO:0003677">
    <property type="term" value="F:DNA binding"/>
    <property type="evidence" value="ECO:0007669"/>
    <property type="project" value="TreeGrafter"/>
</dbReference>
<evidence type="ECO:0000256" key="2">
    <source>
        <dbReference type="SAM" id="MobiDB-lite"/>
    </source>
</evidence>
<proteinExistence type="inferred from homology"/>
<dbReference type="PANTHER" id="PTHR28027">
    <property type="entry name" value="TRANSCRIPTIONAL REGULATOR MIT1"/>
    <property type="match status" value="1"/>
</dbReference>
<dbReference type="Proteomes" id="UP000326565">
    <property type="component" value="Unassembled WGS sequence"/>
</dbReference>
<comment type="similarity">
    <text evidence="1">Belongs to the MIT1/WOR1 family.</text>
</comment>
<evidence type="ECO:0000313" key="3">
    <source>
        <dbReference type="EMBL" id="KAB8076970.1"/>
    </source>
</evidence>
<dbReference type="OrthoDB" id="5319641at2759"/>
<feature type="compositionally biased region" description="Basic and acidic residues" evidence="2">
    <location>
        <begin position="9"/>
        <end position="18"/>
    </location>
</feature>
<organism evidence="3 4">
    <name type="scientific">Aspergillus leporis</name>
    <dbReference type="NCBI Taxonomy" id="41062"/>
    <lineage>
        <taxon>Eukaryota</taxon>
        <taxon>Fungi</taxon>
        <taxon>Dikarya</taxon>
        <taxon>Ascomycota</taxon>
        <taxon>Pezizomycotina</taxon>
        <taxon>Eurotiomycetes</taxon>
        <taxon>Eurotiomycetidae</taxon>
        <taxon>Eurotiales</taxon>
        <taxon>Aspergillaceae</taxon>
        <taxon>Aspergillus</taxon>
        <taxon>Aspergillus subgen. Circumdati</taxon>
    </lineage>
</organism>
<evidence type="ECO:0000256" key="1">
    <source>
        <dbReference type="ARBA" id="ARBA00008359"/>
    </source>
</evidence>
<gene>
    <name evidence="3" type="ORF">BDV29DRAFT_169142</name>
</gene>
<sequence>MLPHGPYQSHDREKDHPARSGSVLVYRSSSSGITRWTDGWAWRPDRNLGNFLVYRELDKPFPPGRKGERRRPANGRYL</sequence>
<protein>
    <submittedName>
        <fullName evidence="3">Gti1/Pac2 family-domain-containing protein</fullName>
    </submittedName>
</protein>